<dbReference type="Proteomes" id="UP000639643">
    <property type="component" value="Unassembled WGS sequence"/>
</dbReference>
<sequence>MAEPQARRNEHMAPKDQYPQVSDSSREEISACEKHGTEAGRTGRPARLGAWESNWCYSREAVPSFPEAVDFVGRGELARWLGALVNRTEIRTDGNDVSWSVPDGTLGSWVREEFFVSAMATKAGQETTVKAQIAEGDEMSRADGSVLGVEARFEPGSSR</sequence>
<comment type="caution">
    <text evidence="2">The sequence shown here is derived from an EMBL/GenBank/DDBJ whole genome shotgun (WGS) entry which is preliminary data.</text>
</comment>
<feature type="region of interest" description="Disordered" evidence="1">
    <location>
        <begin position="1"/>
        <end position="45"/>
    </location>
</feature>
<organism evidence="2 3">
    <name type="scientific">Colletotrichum musicola</name>
    <dbReference type="NCBI Taxonomy" id="2175873"/>
    <lineage>
        <taxon>Eukaryota</taxon>
        <taxon>Fungi</taxon>
        <taxon>Dikarya</taxon>
        <taxon>Ascomycota</taxon>
        <taxon>Pezizomycotina</taxon>
        <taxon>Sordariomycetes</taxon>
        <taxon>Hypocreomycetidae</taxon>
        <taxon>Glomerellales</taxon>
        <taxon>Glomerellaceae</taxon>
        <taxon>Colletotrichum</taxon>
        <taxon>Colletotrichum orchidearum species complex</taxon>
    </lineage>
</organism>
<feature type="compositionally biased region" description="Basic and acidic residues" evidence="1">
    <location>
        <begin position="1"/>
        <end position="14"/>
    </location>
</feature>
<dbReference type="EMBL" id="WIGM01000187">
    <property type="protein sequence ID" value="KAF6834882.1"/>
    <property type="molecule type" value="Genomic_DNA"/>
</dbReference>
<keyword evidence="3" id="KW-1185">Reference proteome</keyword>
<reference evidence="2" key="1">
    <citation type="journal article" date="2020" name="Phytopathology">
        <title>Genome Sequence Resources of Colletotrichum truncatum, C. plurivorum, C. musicola, and C. sojae: Four Species Pathogenic to Soybean (Glycine max).</title>
        <authorList>
            <person name="Rogerio F."/>
            <person name="Boufleur T.R."/>
            <person name="Ciampi-Guillardi M."/>
            <person name="Sukno S.A."/>
            <person name="Thon M.R."/>
            <person name="Massola Junior N.S."/>
            <person name="Baroncelli R."/>
        </authorList>
    </citation>
    <scope>NUCLEOTIDE SEQUENCE</scope>
    <source>
        <strain evidence="2">LFN0074</strain>
    </source>
</reference>
<evidence type="ECO:0000313" key="2">
    <source>
        <dbReference type="EMBL" id="KAF6834882.1"/>
    </source>
</evidence>
<proteinExistence type="predicted"/>
<protein>
    <submittedName>
        <fullName evidence="2">Uncharacterized protein</fullName>
    </submittedName>
</protein>
<evidence type="ECO:0000313" key="3">
    <source>
        <dbReference type="Proteomes" id="UP000639643"/>
    </source>
</evidence>
<name>A0A8H6KNP9_9PEZI</name>
<dbReference type="AlphaFoldDB" id="A0A8H6KNP9"/>
<accession>A0A8H6KNP9</accession>
<evidence type="ECO:0000256" key="1">
    <source>
        <dbReference type="SAM" id="MobiDB-lite"/>
    </source>
</evidence>
<feature type="compositionally biased region" description="Basic and acidic residues" evidence="1">
    <location>
        <begin position="24"/>
        <end position="38"/>
    </location>
</feature>
<gene>
    <name evidence="2" type="ORF">CMUS01_05965</name>
</gene>